<evidence type="ECO:0000313" key="4">
    <source>
        <dbReference type="Proteomes" id="UP000665561"/>
    </source>
</evidence>
<dbReference type="RefSeq" id="WP_161746515.1">
    <property type="nucleotide sequence ID" value="NZ_JAAAMV010000028.1"/>
</dbReference>
<protein>
    <submittedName>
        <fullName evidence="3">HD domain-containing protein</fullName>
    </submittedName>
</protein>
<dbReference type="Gene3D" id="1.10.3210.10">
    <property type="entry name" value="Hypothetical protein af1432"/>
    <property type="match status" value="1"/>
</dbReference>
<feature type="transmembrane region" description="Helical" evidence="1">
    <location>
        <begin position="75"/>
        <end position="96"/>
    </location>
</feature>
<proteinExistence type="predicted"/>
<comment type="caution">
    <text evidence="3">The sequence shown here is derived from an EMBL/GenBank/DDBJ whole genome shotgun (WGS) entry which is preliminary data.</text>
</comment>
<organism evidence="3 4">
    <name type="scientific">Paenibacillus glycinis</name>
    <dbReference type="NCBI Taxonomy" id="2697035"/>
    <lineage>
        <taxon>Bacteria</taxon>
        <taxon>Bacillati</taxon>
        <taxon>Bacillota</taxon>
        <taxon>Bacilli</taxon>
        <taxon>Bacillales</taxon>
        <taxon>Paenibacillaceae</taxon>
        <taxon>Paenibacillus</taxon>
    </lineage>
</organism>
<evidence type="ECO:0000259" key="2">
    <source>
        <dbReference type="PROSITE" id="PS51832"/>
    </source>
</evidence>
<accession>A0ABW9XY04</accession>
<dbReference type="SUPFAM" id="SSF109604">
    <property type="entry name" value="HD-domain/PDEase-like"/>
    <property type="match status" value="1"/>
</dbReference>
<feature type="transmembrane region" description="Helical" evidence="1">
    <location>
        <begin position="204"/>
        <end position="221"/>
    </location>
</feature>
<dbReference type="PANTHER" id="PTHR43155:SF2">
    <property type="entry name" value="CYCLIC DI-GMP PHOSPHODIESTERASE PA4108"/>
    <property type="match status" value="1"/>
</dbReference>
<evidence type="ECO:0000256" key="1">
    <source>
        <dbReference type="SAM" id="Phobius"/>
    </source>
</evidence>
<reference evidence="3 4" key="1">
    <citation type="submission" date="2020-01" db="EMBL/GenBank/DDBJ databases">
        <title>Paenibacillus soybeanensis sp. nov. isolated from the nodules of soybean (Glycine max(L.) Merr).</title>
        <authorList>
            <person name="Wang H."/>
        </authorList>
    </citation>
    <scope>NUCLEOTIDE SEQUENCE [LARGE SCALE GENOMIC DNA]</scope>
    <source>
        <strain evidence="3 4">T1</strain>
    </source>
</reference>
<name>A0ABW9XY04_9BACL</name>
<feature type="transmembrane region" description="Helical" evidence="1">
    <location>
        <begin position="102"/>
        <end position="124"/>
    </location>
</feature>
<evidence type="ECO:0000313" key="3">
    <source>
        <dbReference type="EMBL" id="NBD27490.1"/>
    </source>
</evidence>
<keyword evidence="1" id="KW-0812">Transmembrane</keyword>
<feature type="transmembrane region" description="Helical" evidence="1">
    <location>
        <begin position="40"/>
        <end position="63"/>
    </location>
</feature>
<dbReference type="InterPro" id="IPR003607">
    <property type="entry name" value="HD/PDEase_dom"/>
</dbReference>
<feature type="transmembrane region" description="Helical" evidence="1">
    <location>
        <begin position="7"/>
        <end position="25"/>
    </location>
</feature>
<feature type="domain" description="HD-GYP" evidence="2">
    <location>
        <begin position="274"/>
        <end position="469"/>
    </location>
</feature>
<dbReference type="InterPro" id="IPR037522">
    <property type="entry name" value="HD_GYP_dom"/>
</dbReference>
<sequence length="482" mass="53689">MHVQRKAVIGPILTAVLPVVLFEWLRSDRAADVTLKAPQGHFVFVTLVAALAMVVALAVGLAGHRLRNIKVSFMSLAYLSLAGVFLLHGLTTPGFVVHTGNLPAMFAQLSLLLTALWLCLSAASSDHRFIRGLSKWRQWLIPVWLLLLGGLAWFTVRMPHDMDMMPLKSGPFKGAAVIVTCVACLWTMYRYWQSYRHAGFPLQQAIVYSVSFILAAQYIIVEGTNWRLSWWMYHLLLLISLLVMVVGLLRQYFSQGSFSSSLRVLFQSDPRAWLEACKTPSVKALIMATEARDAYTAGHNNRVALYALRLGEEMELSKDKLRAIAQGGVVHDVGKLRVPDAILNKAGKLTPEERLVIERHPVSGYDMCKRLGFMGDELSVIRSHHEKWDGTGYPDRLQGEEIPLLARITAVADVYDALTSSRSYRKAMSHEEAMAIIVEGSGAHFCPACVKTWRRLAATDAEFFAEIAASSRTLRLVRQAAL</sequence>
<dbReference type="Proteomes" id="UP000665561">
    <property type="component" value="Unassembled WGS sequence"/>
</dbReference>
<gene>
    <name evidence="3" type="ORF">GT019_26760</name>
</gene>
<feature type="transmembrane region" description="Helical" evidence="1">
    <location>
        <begin position="233"/>
        <end position="253"/>
    </location>
</feature>
<keyword evidence="1" id="KW-1133">Transmembrane helix</keyword>
<dbReference type="Pfam" id="PF13487">
    <property type="entry name" value="HD_5"/>
    <property type="match status" value="1"/>
</dbReference>
<feature type="transmembrane region" description="Helical" evidence="1">
    <location>
        <begin position="174"/>
        <end position="192"/>
    </location>
</feature>
<dbReference type="EMBL" id="JAAAMV010000028">
    <property type="protein sequence ID" value="NBD27490.1"/>
    <property type="molecule type" value="Genomic_DNA"/>
</dbReference>
<keyword evidence="1" id="KW-0472">Membrane</keyword>
<dbReference type="SMART" id="SM00471">
    <property type="entry name" value="HDc"/>
    <property type="match status" value="1"/>
</dbReference>
<dbReference type="CDD" id="cd00077">
    <property type="entry name" value="HDc"/>
    <property type="match status" value="1"/>
</dbReference>
<feature type="transmembrane region" description="Helical" evidence="1">
    <location>
        <begin position="136"/>
        <end position="154"/>
    </location>
</feature>
<dbReference type="PANTHER" id="PTHR43155">
    <property type="entry name" value="CYCLIC DI-GMP PHOSPHODIESTERASE PA4108-RELATED"/>
    <property type="match status" value="1"/>
</dbReference>
<dbReference type="PROSITE" id="PS51832">
    <property type="entry name" value="HD_GYP"/>
    <property type="match status" value="1"/>
</dbReference>
<keyword evidence="4" id="KW-1185">Reference proteome</keyword>